<sequence>MTKKKNKLFIVILSILILILACFFGVKAVYKSYFAPKVSVTSINSNIELNDWNLIKKFLPNNINLSLKEINVSSTTEFSDSELTDLFILALREEPDAIKDLTGLKVDIENDDINIYVDINYKNIPFQGKLTFTAQSKDGKGIFHYKEGKVGFIDISKDTIFKNLQDNSILSFDKTNGDIILSFKDIIKYLQIKSIKVENNKIVIVFNGTIPLLSSIFPNLN</sequence>
<dbReference type="STRING" id="195103.CPF_1876"/>
<reference evidence="1 2" key="1">
    <citation type="journal article" date="2006" name="Genome Res.">
        <title>Skewed genomic variability in strains of the toxigenic bacterial pathogen, Clostridium perfringens.</title>
        <authorList>
            <person name="Myers G.S."/>
            <person name="Rasko D.A."/>
            <person name="Cheung J.K."/>
            <person name="Ravel J."/>
            <person name="Seshadri R."/>
            <person name="Deboy R.T."/>
            <person name="Ren Q."/>
            <person name="Varga J."/>
            <person name="Awad M.M."/>
            <person name="Brinkac L.M."/>
            <person name="Daugherty S.C."/>
            <person name="Haft D.H."/>
            <person name="Dodson R.J."/>
            <person name="Madupu R."/>
            <person name="Nelson W.C."/>
            <person name="Rosovitz M.J."/>
            <person name="Sullivan S.A."/>
            <person name="Khouri H."/>
            <person name="Dimitrov G.I."/>
            <person name="Watkins K.L."/>
            <person name="Mulligan S."/>
            <person name="Benton J."/>
            <person name="Radune D."/>
            <person name="Fisher D.J."/>
            <person name="Atkins H.S."/>
            <person name="Hiscox T."/>
            <person name="Jost B.H."/>
            <person name="Billington S.J."/>
            <person name="Songer J.G."/>
            <person name="McClane B.A."/>
            <person name="Titball R.W."/>
            <person name="Rood J.I."/>
            <person name="Melville S.B."/>
            <person name="Paulsen I.T."/>
        </authorList>
    </citation>
    <scope>NUCLEOTIDE SEQUENCE [LARGE SCALE GENOMIC DNA]</scope>
    <source>
        <strain evidence="2">ATCC 13124 / DSM 756 / JCM 1290 / NCIMB 6125 / NCTC 8237 / S 107 / Type A</strain>
    </source>
</reference>
<keyword evidence="2" id="KW-1185">Reference proteome</keyword>
<evidence type="ECO:0000313" key="2">
    <source>
        <dbReference type="Proteomes" id="UP000001823"/>
    </source>
</evidence>
<keyword evidence="1" id="KW-0449">Lipoprotein</keyword>
<proteinExistence type="predicted"/>
<accession>A0A0H2YT78</accession>
<dbReference type="EMBL" id="CP000246">
    <property type="protein sequence ID" value="ABG84257.1"/>
    <property type="molecule type" value="Genomic_DNA"/>
</dbReference>
<protein>
    <submittedName>
        <fullName evidence="1">Lipoprotein</fullName>
    </submittedName>
</protein>
<dbReference type="HOGENOM" id="CLU_1248850_0_0_9"/>
<dbReference type="RefSeq" id="WP_011590918.1">
    <property type="nucleotide sequence ID" value="NC_008261.1"/>
</dbReference>
<organism evidence="1 2">
    <name type="scientific">Clostridium perfringens (strain ATCC 13124 / DSM 756 / JCM 1290 / NCIMB 6125 / NCTC 8237 / Type A)</name>
    <dbReference type="NCBI Taxonomy" id="195103"/>
    <lineage>
        <taxon>Bacteria</taxon>
        <taxon>Bacillati</taxon>
        <taxon>Bacillota</taxon>
        <taxon>Clostridia</taxon>
        <taxon>Eubacteriales</taxon>
        <taxon>Clostridiaceae</taxon>
        <taxon>Clostridium</taxon>
    </lineage>
</organism>
<name>A0A0H2YT78_CLOP1</name>
<dbReference type="AlphaFoldDB" id="A0A0H2YT78"/>
<dbReference type="KEGG" id="cpf:CPF_1876"/>
<dbReference type="PaxDb" id="195103-CPF_1876"/>
<dbReference type="Proteomes" id="UP000001823">
    <property type="component" value="Chromosome"/>
</dbReference>
<evidence type="ECO:0000313" key="1">
    <source>
        <dbReference type="EMBL" id="ABG84257.1"/>
    </source>
</evidence>
<dbReference type="eggNOG" id="ENOG5030GP4">
    <property type="taxonomic scope" value="Bacteria"/>
</dbReference>
<gene>
    <name evidence="1" type="ordered locus">CPF_1876</name>
</gene>
<dbReference type="PROSITE" id="PS51257">
    <property type="entry name" value="PROKAR_LIPOPROTEIN"/>
    <property type="match status" value="1"/>
</dbReference>